<evidence type="ECO:0000313" key="3">
    <source>
        <dbReference type="Proteomes" id="UP001324287"/>
    </source>
</evidence>
<accession>A0ABZ1B1Q1</accession>
<dbReference type="Proteomes" id="UP001324287">
    <property type="component" value="Chromosome"/>
</dbReference>
<organism evidence="2 3">
    <name type="scientific">Blastococcus brunescens</name>
    <dbReference type="NCBI Taxonomy" id="1564165"/>
    <lineage>
        <taxon>Bacteria</taxon>
        <taxon>Bacillati</taxon>
        <taxon>Actinomycetota</taxon>
        <taxon>Actinomycetes</taxon>
        <taxon>Geodermatophilales</taxon>
        <taxon>Geodermatophilaceae</taxon>
        <taxon>Blastococcus</taxon>
    </lineage>
</organism>
<evidence type="ECO:0000313" key="2">
    <source>
        <dbReference type="EMBL" id="WRL64736.1"/>
    </source>
</evidence>
<gene>
    <name evidence="2" type="ORF">U6N30_02870</name>
</gene>
<feature type="region of interest" description="Disordered" evidence="1">
    <location>
        <begin position="33"/>
        <end position="56"/>
    </location>
</feature>
<dbReference type="EMBL" id="CP141261">
    <property type="protein sequence ID" value="WRL64736.1"/>
    <property type="molecule type" value="Genomic_DNA"/>
</dbReference>
<keyword evidence="3" id="KW-1185">Reference proteome</keyword>
<dbReference type="RefSeq" id="WP_324276061.1">
    <property type="nucleotide sequence ID" value="NZ_CP141261.1"/>
</dbReference>
<sequence>MSTPVTDVEREIIARQLGRPRAPSSRWRTVARAVSPTWSRPRPGWRTAPRSRRCTT</sequence>
<evidence type="ECO:0000256" key="1">
    <source>
        <dbReference type="SAM" id="MobiDB-lite"/>
    </source>
</evidence>
<protein>
    <submittedName>
        <fullName evidence="2">Uncharacterized protein</fullName>
    </submittedName>
</protein>
<proteinExistence type="predicted"/>
<name>A0ABZ1B1Q1_9ACTN</name>
<reference evidence="2 3" key="1">
    <citation type="submission" date="2023-12" db="EMBL/GenBank/DDBJ databases">
        <title>Blastococcus brunescens sp. nov., an actonobacterium isolated from sandstone collected in sahara desert.</title>
        <authorList>
            <person name="Gtari M."/>
            <person name="Ghodhbane F."/>
        </authorList>
    </citation>
    <scope>NUCLEOTIDE SEQUENCE [LARGE SCALE GENOMIC DNA]</scope>
    <source>
        <strain evidence="2 3">BMG 8361</strain>
    </source>
</reference>